<sequence length="400" mass="45827">MAESPSESTSASATISSPQTQHDFPEIPIEIVSEEEMAILDAALAATRSILPSALRSASPSRVIAGGSPKNIRSITLFSKRKFSAACSDIEESYLHRFRRNQALGVTDLTSTEWCEKQMENVLCFGRRKVNKAMKAGQARHLQLEEEVVKKVRVRVESNEDKWALKLLNSIAGVNQFLFEGRTRELLLLGFVGGQWIVGIIDELRKAYAEESSDSGPILIDTKTRLRDTLPAEPQRRNGRLQLMLYKLLWDTIVKEGFPKESFFDYFSLNRHCVLSQDVRDNIANAGIKAQTLEEIVMYYENTFKMLPTANDQLLLKYEFQKDQSIIAEIRFHHDHEWVMSKYREIIEFWRNERESEYTPEEERWKCRYCQFAKSCPGNPSFEYSPPSSPPREASPPLAS</sequence>
<proteinExistence type="inferred from homology"/>
<feature type="compositionally biased region" description="Pro residues" evidence="2">
    <location>
        <begin position="387"/>
        <end position="400"/>
    </location>
</feature>
<dbReference type="AlphaFoldDB" id="R0EWA3"/>
<evidence type="ECO:0000313" key="4">
    <source>
        <dbReference type="Proteomes" id="UP000029121"/>
    </source>
</evidence>
<protein>
    <recommendedName>
        <fullName evidence="5">Exonuclease V, chloroplastic</fullName>
    </recommendedName>
</protein>
<dbReference type="EMBL" id="KB870812">
    <property type="protein sequence ID" value="EOA13472.1"/>
    <property type="molecule type" value="Genomic_DNA"/>
</dbReference>
<dbReference type="InterPro" id="IPR019190">
    <property type="entry name" value="EXOV"/>
</dbReference>
<dbReference type="GO" id="GO:0045145">
    <property type="term" value="F:single-stranded DNA 5'-3' DNA exonuclease activity"/>
    <property type="evidence" value="ECO:0007669"/>
    <property type="project" value="InterPro"/>
</dbReference>
<dbReference type="PANTHER" id="PTHR14464">
    <property type="entry name" value="EXONUCLEASE V"/>
    <property type="match status" value="1"/>
</dbReference>
<dbReference type="GO" id="GO:0005634">
    <property type="term" value="C:nucleus"/>
    <property type="evidence" value="ECO:0007669"/>
    <property type="project" value="TreeGrafter"/>
</dbReference>
<evidence type="ECO:0008006" key="5">
    <source>
        <dbReference type="Google" id="ProtNLM"/>
    </source>
</evidence>
<dbReference type="STRING" id="81985.R0EWA3"/>
<dbReference type="OrthoDB" id="354769at2759"/>
<comment type="similarity">
    <text evidence="1">Belongs to the EXO5 family.</text>
</comment>
<dbReference type="PANTHER" id="PTHR14464:SF4">
    <property type="entry name" value="EXONUCLEASE V"/>
    <property type="match status" value="1"/>
</dbReference>
<evidence type="ECO:0000256" key="1">
    <source>
        <dbReference type="ARBA" id="ARBA00009797"/>
    </source>
</evidence>
<dbReference type="eggNOG" id="KOG4760">
    <property type="taxonomic scope" value="Eukaryota"/>
</dbReference>
<organism evidence="3 4">
    <name type="scientific">Capsella rubella</name>
    <dbReference type="NCBI Taxonomy" id="81985"/>
    <lineage>
        <taxon>Eukaryota</taxon>
        <taxon>Viridiplantae</taxon>
        <taxon>Streptophyta</taxon>
        <taxon>Embryophyta</taxon>
        <taxon>Tracheophyta</taxon>
        <taxon>Spermatophyta</taxon>
        <taxon>Magnoliopsida</taxon>
        <taxon>eudicotyledons</taxon>
        <taxon>Gunneridae</taxon>
        <taxon>Pentapetalae</taxon>
        <taxon>rosids</taxon>
        <taxon>malvids</taxon>
        <taxon>Brassicales</taxon>
        <taxon>Brassicaceae</taxon>
        <taxon>Camelineae</taxon>
        <taxon>Capsella</taxon>
    </lineage>
</organism>
<evidence type="ECO:0000256" key="2">
    <source>
        <dbReference type="SAM" id="MobiDB-lite"/>
    </source>
</evidence>
<feature type="compositionally biased region" description="Low complexity" evidence="2">
    <location>
        <begin position="1"/>
        <end position="18"/>
    </location>
</feature>
<dbReference type="InterPro" id="IPR011604">
    <property type="entry name" value="PDDEXK-like_dom_sf"/>
</dbReference>
<feature type="region of interest" description="Disordered" evidence="2">
    <location>
        <begin position="1"/>
        <end position="21"/>
    </location>
</feature>
<accession>R0EWA3</accession>
<name>R0EWA3_9BRAS</name>
<keyword evidence="4" id="KW-1185">Reference proteome</keyword>
<feature type="region of interest" description="Disordered" evidence="2">
    <location>
        <begin position="378"/>
        <end position="400"/>
    </location>
</feature>
<dbReference type="GO" id="GO:0036297">
    <property type="term" value="P:interstrand cross-link repair"/>
    <property type="evidence" value="ECO:0007669"/>
    <property type="project" value="TreeGrafter"/>
</dbReference>
<dbReference type="Pfam" id="PF09810">
    <property type="entry name" value="Exo5"/>
    <property type="match status" value="3"/>
</dbReference>
<gene>
    <name evidence="3" type="ORF">CARUB_v10026530mg</name>
</gene>
<dbReference type="Proteomes" id="UP000029121">
    <property type="component" value="Unassembled WGS sequence"/>
</dbReference>
<evidence type="ECO:0000313" key="3">
    <source>
        <dbReference type="EMBL" id="EOA13472.1"/>
    </source>
</evidence>
<dbReference type="Gene3D" id="3.90.320.10">
    <property type="match status" value="1"/>
</dbReference>
<reference evidence="4" key="1">
    <citation type="journal article" date="2013" name="Nat. Genet.">
        <title>The Capsella rubella genome and the genomic consequences of rapid mating system evolution.</title>
        <authorList>
            <person name="Slotte T."/>
            <person name="Hazzouri K.M."/>
            <person name="Agren J.A."/>
            <person name="Koenig D."/>
            <person name="Maumus F."/>
            <person name="Guo Y.L."/>
            <person name="Steige K."/>
            <person name="Platts A.E."/>
            <person name="Escobar J.S."/>
            <person name="Newman L.K."/>
            <person name="Wang W."/>
            <person name="Mandakova T."/>
            <person name="Vello E."/>
            <person name="Smith L.M."/>
            <person name="Henz S.R."/>
            <person name="Steffen J."/>
            <person name="Takuno S."/>
            <person name="Brandvain Y."/>
            <person name="Coop G."/>
            <person name="Andolfatto P."/>
            <person name="Hu T.T."/>
            <person name="Blanchette M."/>
            <person name="Clark R.M."/>
            <person name="Quesneville H."/>
            <person name="Nordborg M."/>
            <person name="Gaut B.S."/>
            <person name="Lysak M.A."/>
            <person name="Jenkins J."/>
            <person name="Grimwood J."/>
            <person name="Chapman J."/>
            <person name="Prochnik S."/>
            <person name="Shu S."/>
            <person name="Rokhsar D."/>
            <person name="Schmutz J."/>
            <person name="Weigel D."/>
            <person name="Wright S.I."/>
        </authorList>
    </citation>
    <scope>NUCLEOTIDE SEQUENCE [LARGE SCALE GENOMIC DNA]</scope>
    <source>
        <strain evidence="4">cv. Monte Gargano</strain>
    </source>
</reference>